<dbReference type="PRINTS" id="PR00368">
    <property type="entry name" value="FADPNR"/>
</dbReference>
<dbReference type="Pfam" id="PF14721">
    <property type="entry name" value="AIF_C"/>
    <property type="match status" value="1"/>
</dbReference>
<feature type="domain" description="FAD/NAD(P)-binding" evidence="13">
    <location>
        <begin position="159"/>
        <end position="483"/>
    </location>
</feature>
<evidence type="ECO:0000256" key="1">
    <source>
        <dbReference type="ARBA" id="ARBA00001974"/>
    </source>
</evidence>
<dbReference type="PANTHER" id="PTHR43557:SF4">
    <property type="entry name" value="APOPTOSIS-INDUCING FACTOR 1, MITOCHONDRIAL"/>
    <property type="match status" value="1"/>
</dbReference>
<keyword evidence="4" id="KW-0285">Flavoprotein</keyword>
<reference evidence="15" key="1">
    <citation type="submission" date="2009-08" db="EMBL/GenBank/DDBJ databases">
        <title>Annotation of Salpingoeca rosetta.</title>
        <authorList>
            <consortium name="The Broad Institute Genome Sequencing Platform"/>
            <person name="Russ C."/>
            <person name="Cuomo C."/>
            <person name="Burger G."/>
            <person name="Gray M.W."/>
            <person name="Holland P.W.H."/>
            <person name="King N."/>
            <person name="Lang F.B.F."/>
            <person name="Roger A.J."/>
            <person name="Ruiz-Trillo I."/>
            <person name="Young S.K."/>
            <person name="Zeng Q."/>
            <person name="Gargeya S."/>
            <person name="Alvarado L."/>
            <person name="Berlin A."/>
            <person name="Chapman S.B."/>
            <person name="Chen Z."/>
            <person name="Freedman E."/>
            <person name="Gellesch M."/>
            <person name="Goldberg J."/>
            <person name="Griggs A."/>
            <person name="Gujja S."/>
            <person name="Heilman E."/>
            <person name="Heiman D."/>
            <person name="Howarth C."/>
            <person name="Mehta T."/>
            <person name="Neiman D."/>
            <person name="Pearson M."/>
            <person name="Roberts A."/>
            <person name="Saif S."/>
            <person name="Shea T."/>
            <person name="Shenoy N."/>
            <person name="Sisk P."/>
            <person name="Stolte C."/>
            <person name="Sykes S."/>
            <person name="White J."/>
            <person name="Yandava C."/>
            <person name="Haas B."/>
            <person name="Nusbaum C."/>
            <person name="Birren B."/>
        </authorList>
    </citation>
    <scope>NUCLEOTIDE SEQUENCE [LARGE SCALE GENOMIC DNA]</scope>
    <source>
        <strain evidence="15">ATCC 50818</strain>
    </source>
</reference>
<evidence type="ECO:0000256" key="5">
    <source>
        <dbReference type="ARBA" id="ARBA00022703"/>
    </source>
</evidence>
<dbReference type="SUPFAM" id="SSF55424">
    <property type="entry name" value="FAD/NAD-linked reductases, dimerisation (C-terminal) domain"/>
    <property type="match status" value="1"/>
</dbReference>
<dbReference type="KEGG" id="sre:PTSG_07958"/>
<feature type="compositionally biased region" description="Basic and acidic residues" evidence="12">
    <location>
        <begin position="82"/>
        <end position="99"/>
    </location>
</feature>
<dbReference type="SUPFAM" id="SSF51905">
    <property type="entry name" value="FAD/NAD(P)-binding domain"/>
    <property type="match status" value="1"/>
</dbReference>
<evidence type="ECO:0000313" key="15">
    <source>
        <dbReference type="EMBL" id="EGD75840.1"/>
    </source>
</evidence>
<evidence type="ECO:0000256" key="2">
    <source>
        <dbReference type="ARBA" id="ARBA00004173"/>
    </source>
</evidence>
<dbReference type="STRING" id="946362.F2UGU0"/>
<organism evidence="16">
    <name type="scientific">Salpingoeca rosetta (strain ATCC 50818 / BSB-021)</name>
    <dbReference type="NCBI Taxonomy" id="946362"/>
    <lineage>
        <taxon>Eukaryota</taxon>
        <taxon>Choanoflagellata</taxon>
        <taxon>Craspedida</taxon>
        <taxon>Salpingoecidae</taxon>
        <taxon>Salpingoeca</taxon>
    </lineage>
</organism>
<evidence type="ECO:0000256" key="8">
    <source>
        <dbReference type="ARBA" id="ARBA00023002"/>
    </source>
</evidence>
<dbReference type="GO" id="GO:0016174">
    <property type="term" value="F:NAD(P)H oxidase H2O2-forming activity"/>
    <property type="evidence" value="ECO:0007669"/>
    <property type="project" value="TreeGrafter"/>
</dbReference>
<dbReference type="InterPro" id="IPR016156">
    <property type="entry name" value="FAD/NAD-linked_Rdtase_dimer_sf"/>
</dbReference>
<dbReference type="FunCoup" id="F2UGU0">
    <property type="interactions" value="1342"/>
</dbReference>
<sequence>MIAGGLVRGVRAAASRVAVRAAVAGRRGGVRMASTSGGHSAHSSHASHGGKAVATVIGAGAAAYFLSDMLFPSPPTAPLSQKDIEQHQQKASEKAPEPEQKEEETATPASTESNDEAAKEEPEQQQEQESETTPAAAEDASKDEAAAPEAANLPLAATYVIIGGGPTAFFAVRGIMDRDKNAKIIIVSAEEDIPYARTPLSKELWFKDQTDENDFSFTDWGGRTRDIFFRKPNFYQTTDELMASDDAGVAFIPKTKVLTIDHYDKILELDDGRAILYNKCLIATGGRPKRLRQFENKGDLSDRVIYFRTVEDYKRLRALSDSGKDVAVIGGGFLGSELAVALATNGKKHSGAVTQVFPESGNMAQVLPEYLCKWTTKKVRSTGVNVVTDRKVVDASFNAEEKKVTLNLDNGDDVKADYVLVAVGIEPNTELARRSGLEIDPVKGGILVNSELEARRDIWVAGDVASFYDMSLGRRREEHHDHAAVSGRLAGENMAGARKPYFHQSMFWSDLGPEVGYEAIGIVDSSLRTVGVWAAASEKDTPKAATEAGNIRAGVDESNPASSSSGEGVDDSSSSAAPTAPSKEYGKGVVFYLRDKQVVGVLLWNVFNKIPVARRLIRESKEYDDVSELTKVFRLHEKSE</sequence>
<proteinExistence type="inferred from homology"/>
<evidence type="ECO:0000256" key="3">
    <source>
        <dbReference type="ARBA" id="ARBA00006442"/>
    </source>
</evidence>
<dbReference type="OrthoDB" id="6029at2759"/>
<dbReference type="SMART" id="SM01353">
    <property type="entry name" value="AIF_C"/>
    <property type="match status" value="1"/>
</dbReference>
<dbReference type="InterPro" id="IPR029324">
    <property type="entry name" value="AIF_C"/>
</dbReference>
<feature type="region of interest" description="Disordered" evidence="12">
    <location>
        <begin position="76"/>
        <end position="146"/>
    </location>
</feature>
<dbReference type="AlphaFoldDB" id="F2UGU0"/>
<dbReference type="InterPro" id="IPR050446">
    <property type="entry name" value="FAD-oxidoreductase/Apoptosis"/>
</dbReference>
<dbReference type="PANTHER" id="PTHR43557">
    <property type="entry name" value="APOPTOSIS-INDUCING FACTOR 1"/>
    <property type="match status" value="1"/>
</dbReference>
<dbReference type="Pfam" id="PF07992">
    <property type="entry name" value="Pyr_redox_2"/>
    <property type="match status" value="1"/>
</dbReference>
<keyword evidence="9" id="KW-0520">NAD</keyword>
<keyword evidence="7" id="KW-0809">Transit peptide</keyword>
<comment type="cofactor">
    <cofactor evidence="1">
        <name>FAD</name>
        <dbReference type="ChEBI" id="CHEBI:57692"/>
    </cofactor>
</comment>
<evidence type="ECO:0000259" key="14">
    <source>
        <dbReference type="Pfam" id="PF14721"/>
    </source>
</evidence>
<dbReference type="GO" id="GO:0006915">
    <property type="term" value="P:apoptotic process"/>
    <property type="evidence" value="ECO:0007669"/>
    <property type="project" value="UniProtKB-KW"/>
</dbReference>
<feature type="compositionally biased region" description="Low complexity" evidence="12">
    <location>
        <begin position="562"/>
        <end position="582"/>
    </location>
</feature>
<dbReference type="OMA" id="RSIFFEH"/>
<dbReference type="PRINTS" id="PR00411">
    <property type="entry name" value="PNDRDTASEI"/>
</dbReference>
<dbReference type="GO" id="GO:0033108">
    <property type="term" value="P:mitochondrial respiratory chain complex assembly"/>
    <property type="evidence" value="ECO:0007669"/>
    <property type="project" value="TreeGrafter"/>
</dbReference>
<accession>F2UGU0</accession>
<dbReference type="InParanoid" id="F2UGU0"/>
<dbReference type="InterPro" id="IPR023753">
    <property type="entry name" value="FAD/NAD-binding_dom"/>
</dbReference>
<keyword evidence="5" id="KW-0053">Apoptosis</keyword>
<evidence type="ECO:0000313" key="16">
    <source>
        <dbReference type="Proteomes" id="UP000007799"/>
    </source>
</evidence>
<evidence type="ECO:0000256" key="6">
    <source>
        <dbReference type="ARBA" id="ARBA00022827"/>
    </source>
</evidence>
<evidence type="ECO:0000256" key="10">
    <source>
        <dbReference type="ARBA" id="ARBA00023128"/>
    </source>
</evidence>
<dbReference type="Gene3D" id="3.50.50.60">
    <property type="entry name" value="FAD/NAD(P)-binding domain"/>
    <property type="match status" value="2"/>
</dbReference>
<dbReference type="GeneID" id="16072321"/>
<dbReference type="RefSeq" id="XP_004991761.1">
    <property type="nucleotide sequence ID" value="XM_004991704.1"/>
</dbReference>
<protein>
    <submittedName>
        <fullName evidence="15">Apoptosis-inducing factor short isoform 1</fullName>
    </submittedName>
</protein>
<gene>
    <name evidence="15" type="ORF">PTSG_07958</name>
</gene>
<comment type="similarity">
    <text evidence="3">Belongs to the FAD-dependent oxidoreductase family.</text>
</comment>
<evidence type="ECO:0000256" key="9">
    <source>
        <dbReference type="ARBA" id="ARBA00023027"/>
    </source>
</evidence>
<feature type="region of interest" description="Disordered" evidence="12">
    <location>
        <begin position="538"/>
        <end position="582"/>
    </location>
</feature>
<evidence type="ECO:0000256" key="12">
    <source>
        <dbReference type="SAM" id="MobiDB-lite"/>
    </source>
</evidence>
<feature type="domain" description="Mitochondrial apoptosis-inducing factor C-terminal" evidence="14">
    <location>
        <begin position="490"/>
        <end position="619"/>
    </location>
</feature>
<dbReference type="Proteomes" id="UP000007799">
    <property type="component" value="Unassembled WGS sequence"/>
</dbReference>
<keyword evidence="8" id="KW-0560">Oxidoreductase</keyword>
<dbReference type="GO" id="GO:0071949">
    <property type="term" value="F:FAD binding"/>
    <property type="evidence" value="ECO:0007669"/>
    <property type="project" value="TreeGrafter"/>
</dbReference>
<feature type="region of interest" description="Disordered" evidence="12">
    <location>
        <begin position="26"/>
        <end position="48"/>
    </location>
</feature>
<dbReference type="InterPro" id="IPR036188">
    <property type="entry name" value="FAD/NAD-bd_sf"/>
</dbReference>
<dbReference type="GO" id="GO:0046983">
    <property type="term" value="F:protein dimerization activity"/>
    <property type="evidence" value="ECO:0007669"/>
    <property type="project" value="InterPro"/>
</dbReference>
<comment type="subcellular location">
    <subcellularLocation>
        <location evidence="2">Mitochondrion</location>
    </subcellularLocation>
</comment>
<evidence type="ECO:0000259" key="13">
    <source>
        <dbReference type="Pfam" id="PF07992"/>
    </source>
</evidence>
<dbReference type="eggNOG" id="KOG1346">
    <property type="taxonomic scope" value="Eukaryota"/>
</dbReference>
<evidence type="ECO:0000256" key="11">
    <source>
        <dbReference type="ARBA" id="ARBA00047786"/>
    </source>
</evidence>
<name>F2UGU0_SALR5</name>
<evidence type="ECO:0000256" key="4">
    <source>
        <dbReference type="ARBA" id="ARBA00022630"/>
    </source>
</evidence>
<keyword evidence="6" id="KW-0274">FAD</keyword>
<keyword evidence="10" id="KW-0496">Mitochondrion</keyword>
<evidence type="ECO:0000256" key="7">
    <source>
        <dbReference type="ARBA" id="ARBA00022946"/>
    </source>
</evidence>
<dbReference type="GO" id="GO:0005739">
    <property type="term" value="C:mitochondrion"/>
    <property type="evidence" value="ECO:0007669"/>
    <property type="project" value="UniProtKB-SubCell"/>
</dbReference>
<comment type="catalytic activity">
    <reaction evidence="11">
        <text>A + NADH + H(+) = AH2 + NAD(+)</text>
        <dbReference type="Rhea" id="RHEA:11356"/>
        <dbReference type="ChEBI" id="CHEBI:13193"/>
        <dbReference type="ChEBI" id="CHEBI:15378"/>
        <dbReference type="ChEBI" id="CHEBI:17499"/>
        <dbReference type="ChEBI" id="CHEBI:57540"/>
        <dbReference type="ChEBI" id="CHEBI:57945"/>
    </reaction>
</comment>
<dbReference type="Gene3D" id="3.30.390.30">
    <property type="match status" value="1"/>
</dbReference>
<keyword evidence="16" id="KW-1185">Reference proteome</keyword>
<dbReference type="EMBL" id="GL832973">
    <property type="protein sequence ID" value="EGD75840.1"/>
    <property type="molecule type" value="Genomic_DNA"/>
</dbReference>